<evidence type="ECO:0000313" key="4">
    <source>
        <dbReference type="EMBL" id="CAG9171521.1"/>
    </source>
</evidence>
<accession>A0ABN7YH84</accession>
<proteinExistence type="predicted"/>
<sequence>MHLLSTRPGGFVEDNAVVLRIEQTPGDIVVLSAADTTLSLLASAVPRLGDDFPSVRLANQMYLRQPASLDLYVDEVLRHARVVVVDHLGGASDWAYGLERLPELARARNQLLVMGSGDLAEDDNLARHGNAPAALSHQLWLYLREGGAGNAEQFFRCLGHHAFKIGEPALPPQVLPQAALYHRDHGVATIADWQREWALRGLADAPVVAVLFYRSHLQAGNTEVFDALCTALMEAGLRPLPVALTSLKEPICREVLQRLCDAHEVALVLNTTAFSAGSPDGGTHGEADGVVIANDAPVLQVILSGGNREDWLADSQGLGARDIAMHVALPEVDGRIITRAISFKGLAYRCPHTEADVVRYQPDVERVGFVAELARRWCRLRALPNADKRVALIMANYPASEGRIGNGVGLDTPASVVRILSLLAAEGYAVDALPADGDALMRALTEGVTNDLEQHALRPAFQSLAMARYRAWFAQLPQASRDAVIARWGEPEQDPMVRADRFMIAGVRSGHLFVGIQPARAYGVDDYASYHDAELVPPHGYLAFYLWLREVFAIDAVVHVGKHGNLEWLPGKSVALSAACWPDAILGPLPHLYPFIVNDPGEGAQAKRRAQAVIIDHLMPPLTRAENYGPLQDLERQVDEYYEALTVDPRRAKLLRRSILDTIVSQQLHRELGFEAPGGGAAAVAEEDALLNRTDAWLCELKESQIRDGLHVFGESPRGTQRRDTLAALARFPAGEGSGLLNALADDLELGFNPLDADWAAPWQGPRPALLMQMDAGPWRHHGDTRERLELLALRLLEGEMFGGGIDVPTPPSTTDAAGDAAAALTLHRLPKGEGSPAGAPYAVGLLPSPSGRGVGGEGTPRTVIGAADDAAAALTLHLLPKGKGSRAGASHAAGLLPSPSGRGVGGEGESQSTNCFLPSPSGRGAGGEGTPLALTLPRTLQTLQHIATHLQPKLDACGEQELLQLARGLQGRFVPPGPSGAPSRGRPDVLPTGRNFYSVDTRAVPTRTAWTLGVRSADQLVERHLQEHGEYPNAVGLSVWGTATMRTGGDDIAQAMALLGVRPKWAPGSHRVVDFEILPVTTFNRPRIDVTLRVSGFFRDAFPGLVALFDAAVRAVSELDETADINPIRARVQAERARLQSTGVDEDTARERATWRVFGARPGDYGTGLQALIDSRRWQDDADLSHAYLHAGGYAYGQRADGIDARDSFATRLGEIDAVIQNQDNREHDILDANDYYQFQGGMVAAVRHLGGTQPAIYHGDHANPAAPRVRTLGEEIARVIRTRVVNPKWIDGVKRHGYKGAFEMAATVDYLFGYDATARVVADHQYALVADAYVNDDATRDWIARHNPRALQGICERLLEAMDRGLWQEPGAQRARIEAHLLDNEQRLEGQS</sequence>
<evidence type="ECO:0000259" key="3">
    <source>
        <dbReference type="Pfam" id="PF02514"/>
    </source>
</evidence>
<dbReference type="CDD" id="cd10150">
    <property type="entry name" value="CobN_like"/>
    <property type="match status" value="1"/>
</dbReference>
<feature type="region of interest" description="Disordered" evidence="2">
    <location>
        <begin position="886"/>
        <end position="914"/>
    </location>
</feature>
<evidence type="ECO:0000256" key="1">
    <source>
        <dbReference type="NCBIfam" id="TIGR02257"/>
    </source>
</evidence>
<dbReference type="RefSeq" id="WP_223988285.1">
    <property type="nucleotide sequence ID" value="NZ_CAJZAG010000004.1"/>
</dbReference>
<reference evidence="4 5" key="1">
    <citation type="submission" date="2021-08" db="EMBL/GenBank/DDBJ databases">
        <authorList>
            <person name="Peeters C."/>
        </authorList>
    </citation>
    <scope>NUCLEOTIDE SEQUENCE [LARGE SCALE GENOMIC DNA]</scope>
    <source>
        <strain evidence="4 5">LMG 32289</strain>
    </source>
</reference>
<dbReference type="Pfam" id="PF02514">
    <property type="entry name" value="CobN-Mg_chel"/>
    <property type="match status" value="1"/>
</dbReference>
<evidence type="ECO:0000313" key="5">
    <source>
        <dbReference type="Proteomes" id="UP000706525"/>
    </source>
</evidence>
<dbReference type="EMBL" id="CAJZAG010000004">
    <property type="protein sequence ID" value="CAG9171521.1"/>
    <property type="molecule type" value="Genomic_DNA"/>
</dbReference>
<dbReference type="PANTHER" id="PTHR44119">
    <property type="entry name" value="MAGNESIUM-CHELATASE SUBUNIT CHLH, CHLOROPLASTIC"/>
    <property type="match status" value="1"/>
</dbReference>
<dbReference type="EC" id="6.6.1.2" evidence="1"/>
<protein>
    <recommendedName>
        <fullName evidence="1">Cobaltochelatase subunit CobN</fullName>
        <ecNumber evidence="1">6.6.1.2</ecNumber>
    </recommendedName>
</protein>
<comment type="caution">
    <text evidence="4">The sequence shown here is derived from an EMBL/GenBank/DDBJ whole genome shotgun (WGS) entry which is preliminary data.</text>
</comment>
<dbReference type="NCBIfam" id="TIGR02257">
    <property type="entry name" value="cobalto_cobN"/>
    <property type="match status" value="1"/>
</dbReference>
<feature type="domain" description="CobN/magnesium chelatase" evidence="3">
    <location>
        <begin position="140"/>
        <end position="1374"/>
    </location>
</feature>
<dbReference type="PANTHER" id="PTHR44119:SF4">
    <property type="entry name" value="AEROBIC COBALTOCHELATASE SUBUNIT COBN"/>
    <property type="match status" value="1"/>
</dbReference>
<dbReference type="Proteomes" id="UP000706525">
    <property type="component" value="Unassembled WGS sequence"/>
</dbReference>
<feature type="region of interest" description="Disordered" evidence="2">
    <location>
        <begin position="974"/>
        <end position="993"/>
    </location>
</feature>
<organism evidence="4 5">
    <name type="scientific">Cupriavidus pampae</name>
    <dbReference type="NCBI Taxonomy" id="659251"/>
    <lineage>
        <taxon>Bacteria</taxon>
        <taxon>Pseudomonadati</taxon>
        <taxon>Pseudomonadota</taxon>
        <taxon>Betaproteobacteria</taxon>
        <taxon>Burkholderiales</taxon>
        <taxon>Burkholderiaceae</taxon>
        <taxon>Cupriavidus</taxon>
    </lineage>
</organism>
<keyword evidence="5" id="KW-1185">Reference proteome</keyword>
<dbReference type="InterPro" id="IPR003672">
    <property type="entry name" value="CobN/Mg_chltase"/>
</dbReference>
<evidence type="ECO:0000256" key="2">
    <source>
        <dbReference type="SAM" id="MobiDB-lite"/>
    </source>
</evidence>
<name>A0ABN7YH84_9BURK</name>
<gene>
    <name evidence="4" type="ORF">LMG32289_02404</name>
</gene>
<dbReference type="InterPro" id="IPR011953">
    <property type="entry name" value="Cobalto_CobN"/>
</dbReference>